<proteinExistence type="inferred from homology"/>
<keyword evidence="3 5" id="KW-0808">Transferase</keyword>
<name>A0A7J7GLI2_CAMSI</name>
<accession>A0A7J7GLI2</accession>
<dbReference type="PANTHER" id="PTHR48047">
    <property type="entry name" value="GLYCOSYLTRANSFERASE"/>
    <property type="match status" value="1"/>
</dbReference>
<evidence type="ECO:0000256" key="5">
    <source>
        <dbReference type="RuleBase" id="RU003718"/>
    </source>
</evidence>
<evidence type="ECO:0000313" key="7">
    <source>
        <dbReference type="EMBL" id="KAF5941357.1"/>
    </source>
</evidence>
<comment type="caution">
    <text evidence="7">The sequence shown here is derived from an EMBL/GenBank/DDBJ whole genome shotgun (WGS) entry which is preliminary data.</text>
</comment>
<dbReference type="FunFam" id="3.40.50.2000:FF:000047">
    <property type="entry name" value="Glycosyltransferase"/>
    <property type="match status" value="1"/>
</dbReference>
<comment type="similarity">
    <text evidence="1 5">Belongs to the UDP-glycosyltransferase family.</text>
</comment>
<protein>
    <recommendedName>
        <fullName evidence="6">Glycosyltransferase</fullName>
        <ecNumber evidence="6">2.4.1.-</ecNumber>
    </recommendedName>
</protein>
<keyword evidence="8" id="KW-1185">Reference proteome</keyword>
<dbReference type="Proteomes" id="UP000593564">
    <property type="component" value="Unassembled WGS sequence"/>
</dbReference>
<evidence type="ECO:0000313" key="8">
    <source>
        <dbReference type="Proteomes" id="UP000593564"/>
    </source>
</evidence>
<dbReference type="SUPFAM" id="SSF53756">
    <property type="entry name" value="UDP-Glycosyltransferase/glycogen phosphorylase"/>
    <property type="match status" value="1"/>
</dbReference>
<dbReference type="GO" id="GO:0009813">
    <property type="term" value="P:flavonoid biosynthetic process"/>
    <property type="evidence" value="ECO:0007669"/>
    <property type="project" value="UniProtKB-KW"/>
</dbReference>
<dbReference type="GO" id="GO:0035251">
    <property type="term" value="F:UDP-glucosyltransferase activity"/>
    <property type="evidence" value="ECO:0007669"/>
    <property type="project" value="TreeGrafter"/>
</dbReference>
<dbReference type="InterPro" id="IPR002213">
    <property type="entry name" value="UDP_glucos_trans"/>
</dbReference>
<evidence type="ECO:0000256" key="1">
    <source>
        <dbReference type="ARBA" id="ARBA00009995"/>
    </source>
</evidence>
<evidence type="ECO:0000256" key="4">
    <source>
        <dbReference type="ARBA" id="ARBA00023241"/>
    </source>
</evidence>
<dbReference type="AlphaFoldDB" id="A0A7J7GLI2"/>
<dbReference type="CDD" id="cd03784">
    <property type="entry name" value="GT1_Gtf-like"/>
    <property type="match status" value="1"/>
</dbReference>
<dbReference type="EMBL" id="JACBKZ010000010">
    <property type="protein sequence ID" value="KAF5941357.1"/>
    <property type="molecule type" value="Genomic_DNA"/>
</dbReference>
<dbReference type="Gene3D" id="3.40.50.2000">
    <property type="entry name" value="Glycogen Phosphorylase B"/>
    <property type="match status" value="2"/>
</dbReference>
<keyword evidence="2 5" id="KW-0328">Glycosyltransferase</keyword>
<reference evidence="8" key="1">
    <citation type="journal article" date="2020" name="Nat. Commun.">
        <title>Genome assembly of wild tea tree DASZ reveals pedigree and selection history of tea varieties.</title>
        <authorList>
            <person name="Zhang W."/>
            <person name="Zhang Y."/>
            <person name="Qiu H."/>
            <person name="Guo Y."/>
            <person name="Wan H."/>
            <person name="Zhang X."/>
            <person name="Scossa F."/>
            <person name="Alseekh S."/>
            <person name="Zhang Q."/>
            <person name="Wang P."/>
            <person name="Xu L."/>
            <person name="Schmidt M.H."/>
            <person name="Jia X."/>
            <person name="Li D."/>
            <person name="Zhu A."/>
            <person name="Guo F."/>
            <person name="Chen W."/>
            <person name="Ni D."/>
            <person name="Usadel B."/>
            <person name="Fernie A.R."/>
            <person name="Wen W."/>
        </authorList>
    </citation>
    <scope>NUCLEOTIDE SEQUENCE [LARGE SCALE GENOMIC DNA]</scope>
    <source>
        <strain evidence="8">cv. G240</strain>
    </source>
</reference>
<evidence type="ECO:0000256" key="2">
    <source>
        <dbReference type="ARBA" id="ARBA00022676"/>
    </source>
</evidence>
<reference evidence="7 8" key="2">
    <citation type="submission" date="2020-07" db="EMBL/GenBank/DDBJ databases">
        <title>Genome assembly of wild tea tree DASZ reveals pedigree and selection history of tea varieties.</title>
        <authorList>
            <person name="Zhang W."/>
        </authorList>
    </citation>
    <scope>NUCLEOTIDE SEQUENCE [LARGE SCALE GENOMIC DNA]</scope>
    <source>
        <strain evidence="8">cv. G240</strain>
        <tissue evidence="7">Leaf</tissue>
    </source>
</reference>
<dbReference type="PROSITE" id="PS00375">
    <property type="entry name" value="UDPGT"/>
    <property type="match status" value="1"/>
</dbReference>
<dbReference type="EC" id="2.4.1.-" evidence="6"/>
<sequence>MASQKHQLHFVLVPLMSPGHFIPMIDMAKLLEQHGVTVTVVTNPVIVSRFHPTINRAIESGLALWLLPIRFPSVEAGRPEGCETVDTLTSPHLLINFFYAVGMLQQPFEQLFEALEPFSCCIIADKHIGWVGDTGRKFQIPRIIFDGMSCLTLLCSHNLCISKFHDNISESEPFELPDLPDRIELTKAQLSILFTLGTPEWKAFQERVRAAEVESYGVVINSFEELEPRYAEQFRKVKGDKVWCIGPVSLCNKDNLDKAQRGNKATNDESQCLKWLNEQDPGSVVYACLGSISGLSLRQLIEIGLGLEASQHPFVWVIRDGSEAEKIEKWVKEDGFEERTKGRGLVIQGWAPQVLILSHRAVGAFLTHCGWNSTLKGVCVGIPMITWPMFSEQFLNEKLVVQVLEIGVSVGVQVVGHLITEENCGELVEIEVISEAGGKVMGEGIDREERRRRARELGGMAKRAMEVGGFFILEYEIVD</sequence>
<dbReference type="Pfam" id="PF00201">
    <property type="entry name" value="UDPGT"/>
    <property type="match status" value="1"/>
</dbReference>
<dbReference type="FunFam" id="3.40.50.2000:FF:000071">
    <property type="entry name" value="Glycosyltransferase"/>
    <property type="match status" value="1"/>
</dbReference>
<dbReference type="InterPro" id="IPR035595">
    <property type="entry name" value="UDP_glycos_trans_CS"/>
</dbReference>
<gene>
    <name evidence="7" type="ORF">HYC85_022524</name>
</gene>
<evidence type="ECO:0000256" key="3">
    <source>
        <dbReference type="ARBA" id="ARBA00022679"/>
    </source>
</evidence>
<evidence type="ECO:0000256" key="6">
    <source>
        <dbReference type="RuleBase" id="RU362057"/>
    </source>
</evidence>
<organism evidence="7 8">
    <name type="scientific">Camellia sinensis</name>
    <name type="common">Tea plant</name>
    <name type="synonym">Thea sinensis</name>
    <dbReference type="NCBI Taxonomy" id="4442"/>
    <lineage>
        <taxon>Eukaryota</taxon>
        <taxon>Viridiplantae</taxon>
        <taxon>Streptophyta</taxon>
        <taxon>Embryophyta</taxon>
        <taxon>Tracheophyta</taxon>
        <taxon>Spermatophyta</taxon>
        <taxon>Magnoliopsida</taxon>
        <taxon>eudicotyledons</taxon>
        <taxon>Gunneridae</taxon>
        <taxon>Pentapetalae</taxon>
        <taxon>asterids</taxon>
        <taxon>Ericales</taxon>
        <taxon>Theaceae</taxon>
        <taxon>Camellia</taxon>
    </lineage>
</organism>
<dbReference type="PANTHER" id="PTHR48047:SF182">
    <property type="entry name" value="GLYCOSYLTRANSFERASE"/>
    <property type="match status" value="1"/>
</dbReference>
<keyword evidence="4" id="KW-0284">Flavonoid biosynthesis</keyword>